<dbReference type="Gene3D" id="3.20.20.370">
    <property type="entry name" value="Glycoside hydrolase/deacetylase"/>
    <property type="match status" value="1"/>
</dbReference>
<keyword evidence="8" id="KW-1185">Reference proteome</keyword>
<comment type="cofactor">
    <cofactor evidence="1 6">
        <name>Mg(2+)</name>
        <dbReference type="ChEBI" id="CHEBI:18420"/>
    </cofactor>
</comment>
<feature type="binding site" evidence="6">
    <location>
        <position position="60"/>
    </location>
    <ligand>
        <name>Mg(2+)</name>
        <dbReference type="ChEBI" id="CHEBI:18420"/>
    </ligand>
</feature>
<dbReference type="PANTHER" id="PTHR31609:SF1">
    <property type="entry name" value="CARBOHYDRATE DEACETYLASE"/>
    <property type="match status" value="1"/>
</dbReference>
<gene>
    <name evidence="7" type="ORF">SAMN03080614_102422</name>
</gene>
<dbReference type="HAMAP" id="MF_01246">
    <property type="entry name" value="COD"/>
    <property type="match status" value="1"/>
</dbReference>
<evidence type="ECO:0000256" key="6">
    <source>
        <dbReference type="HAMAP-Rule" id="MF_01246"/>
    </source>
</evidence>
<dbReference type="NCBIfam" id="NF002559">
    <property type="entry name" value="PRK02134.1"/>
    <property type="match status" value="1"/>
</dbReference>
<evidence type="ECO:0000256" key="4">
    <source>
        <dbReference type="ARBA" id="ARBA00022842"/>
    </source>
</evidence>
<dbReference type="Pfam" id="PF04794">
    <property type="entry name" value="YdjC"/>
    <property type="match status" value="1"/>
</dbReference>
<evidence type="ECO:0000256" key="5">
    <source>
        <dbReference type="ARBA" id="ARBA00023277"/>
    </source>
</evidence>
<dbReference type="GO" id="GO:0019213">
    <property type="term" value="F:deacetylase activity"/>
    <property type="evidence" value="ECO:0007669"/>
    <property type="project" value="TreeGrafter"/>
</dbReference>
<feature type="binding site" evidence="6">
    <location>
        <position position="123"/>
    </location>
    <ligand>
        <name>Mg(2+)</name>
        <dbReference type="ChEBI" id="CHEBI:18420"/>
    </ligand>
</feature>
<keyword evidence="4 6" id="KW-0460">Magnesium</keyword>
<keyword evidence="5 6" id="KW-0119">Carbohydrate metabolism</keyword>
<dbReference type="GO" id="GO:0046872">
    <property type="term" value="F:metal ion binding"/>
    <property type="evidence" value="ECO:0007669"/>
    <property type="project" value="UniProtKB-KW"/>
</dbReference>
<dbReference type="OrthoDB" id="9774177at2"/>
<dbReference type="SUPFAM" id="SSF88713">
    <property type="entry name" value="Glycoside hydrolase/deacetylase"/>
    <property type="match status" value="1"/>
</dbReference>
<dbReference type="Proteomes" id="UP000243819">
    <property type="component" value="Unassembled WGS sequence"/>
</dbReference>
<accession>A0A1I0AQE9</accession>
<dbReference type="STRING" id="1120990.SAMN03080614_102422"/>
<dbReference type="AlphaFoldDB" id="A0A1I0AQE9"/>
<protein>
    <recommendedName>
        <fullName evidence="6">Carbohydrate deacetylase</fullName>
        <ecNumber evidence="6">3.5.1.-</ecNumber>
    </recommendedName>
</protein>
<dbReference type="PANTHER" id="PTHR31609">
    <property type="entry name" value="YDJC DEACETYLASE FAMILY MEMBER"/>
    <property type="match status" value="1"/>
</dbReference>
<comment type="function">
    <text evidence="6">Probably catalyzes the deacetylation of acetylated carbohydrates an important step in the degradation of oligosaccharides.</text>
</comment>
<sequence length="253" mass="28899">MLKLIVNADDFGLTKGCNEGIIKSIKEGIVTNTTIMINMPLAEEAINLAKSNGIEQLGIHFNLTCGKPISTDVLSLIDDQGAFYKRFAILKEKMNLEEVEKELRAQLTKFKSTGVKLTHIDSHHHIHMYPGVAEIIADIALEEKVPLRNANEYVNKIVKEKRILTTEYFSMDFYDKKVTLENLKAIISNRKDGILEIMTHPALIDNELLSLSSYTYPREKELEILMSEEIKLWLNEHKIELIRFEDIRDGKIG</sequence>
<dbReference type="InterPro" id="IPR011330">
    <property type="entry name" value="Glyco_hydro/deAcase_b/a-brl"/>
</dbReference>
<dbReference type="EMBL" id="FOIF01000024">
    <property type="protein sequence ID" value="SES95680.1"/>
    <property type="molecule type" value="Genomic_DNA"/>
</dbReference>
<dbReference type="InterPro" id="IPR022948">
    <property type="entry name" value="COD_ChbG_bac"/>
</dbReference>
<evidence type="ECO:0000256" key="3">
    <source>
        <dbReference type="ARBA" id="ARBA00022801"/>
    </source>
</evidence>
<proteinExistence type="inferred from homology"/>
<evidence type="ECO:0000256" key="2">
    <source>
        <dbReference type="ARBA" id="ARBA00022723"/>
    </source>
</evidence>
<name>A0A1I0AQE9_9FIRM</name>
<dbReference type="GO" id="GO:0000272">
    <property type="term" value="P:polysaccharide catabolic process"/>
    <property type="evidence" value="ECO:0007669"/>
    <property type="project" value="InterPro"/>
</dbReference>
<keyword evidence="2 6" id="KW-0479">Metal-binding</keyword>
<evidence type="ECO:0000313" key="7">
    <source>
        <dbReference type="EMBL" id="SES95680.1"/>
    </source>
</evidence>
<dbReference type="GO" id="GO:0016811">
    <property type="term" value="F:hydrolase activity, acting on carbon-nitrogen (but not peptide) bonds, in linear amides"/>
    <property type="evidence" value="ECO:0007669"/>
    <property type="project" value="UniProtKB-UniRule"/>
</dbReference>
<dbReference type="CDD" id="cd10803">
    <property type="entry name" value="YdjC_EF3048_like"/>
    <property type="match status" value="1"/>
</dbReference>
<dbReference type="InterPro" id="IPR006879">
    <property type="entry name" value="YdjC-like"/>
</dbReference>
<keyword evidence="3 6" id="KW-0378">Hydrolase</keyword>
<comment type="subunit">
    <text evidence="6">Homodimer.</text>
</comment>
<evidence type="ECO:0000256" key="1">
    <source>
        <dbReference type="ARBA" id="ARBA00001946"/>
    </source>
</evidence>
<dbReference type="RefSeq" id="WP_091350707.1">
    <property type="nucleotide sequence ID" value="NZ_FOIF01000024.1"/>
</dbReference>
<comment type="similarity">
    <text evidence="6">Belongs to the YdjC deacetylase family.</text>
</comment>
<dbReference type="EC" id="3.5.1.-" evidence="6"/>
<evidence type="ECO:0000313" key="8">
    <source>
        <dbReference type="Proteomes" id="UP000243819"/>
    </source>
</evidence>
<reference evidence="8" key="1">
    <citation type="submission" date="2016-10" db="EMBL/GenBank/DDBJ databases">
        <authorList>
            <person name="Varghese N."/>
            <person name="Submissions S."/>
        </authorList>
    </citation>
    <scope>NUCLEOTIDE SEQUENCE [LARGE SCALE GENOMIC DNA]</scope>
    <source>
        <strain evidence="8">DSM 13577</strain>
    </source>
</reference>
<organism evidence="7 8">
    <name type="scientific">Anaerobranca gottschalkii DSM 13577</name>
    <dbReference type="NCBI Taxonomy" id="1120990"/>
    <lineage>
        <taxon>Bacteria</taxon>
        <taxon>Bacillati</taxon>
        <taxon>Bacillota</taxon>
        <taxon>Clostridia</taxon>
        <taxon>Eubacteriales</taxon>
        <taxon>Proteinivoracaceae</taxon>
        <taxon>Anaerobranca</taxon>
    </lineage>
</organism>